<accession>A0A4R0YGF7</accession>
<dbReference type="EMBL" id="SJTG01000005">
    <property type="protein sequence ID" value="TCI07314.1"/>
    <property type="molecule type" value="Genomic_DNA"/>
</dbReference>
<protein>
    <submittedName>
        <fullName evidence="1">Uncharacterized protein</fullName>
    </submittedName>
</protein>
<gene>
    <name evidence="1" type="ORF">EZM97_32490</name>
</gene>
<proteinExistence type="predicted"/>
<reference evidence="1 2" key="1">
    <citation type="submission" date="2019-02" db="EMBL/GenBank/DDBJ databases">
        <title>Dyella amyloliquefaciens sp. nov., isolated from forest soil.</title>
        <authorList>
            <person name="Gao Z.-H."/>
            <person name="Qiu L.-H."/>
        </authorList>
    </citation>
    <scope>NUCLEOTIDE SEQUENCE [LARGE SCALE GENOMIC DNA]</scope>
    <source>
        <strain evidence="1 2">KACC 12747</strain>
    </source>
</reference>
<name>A0A4R0YGF7_9GAMM</name>
<dbReference type="RefSeq" id="WP_131412604.1">
    <property type="nucleotide sequence ID" value="NZ_SJTG01000005.1"/>
</dbReference>
<evidence type="ECO:0000313" key="1">
    <source>
        <dbReference type="EMBL" id="TCI07314.1"/>
    </source>
</evidence>
<dbReference type="Proteomes" id="UP000291822">
    <property type="component" value="Unassembled WGS sequence"/>
</dbReference>
<organism evidence="1 2">
    <name type="scientific">Dyella soli</name>
    <dbReference type="NCBI Taxonomy" id="522319"/>
    <lineage>
        <taxon>Bacteria</taxon>
        <taxon>Pseudomonadati</taxon>
        <taxon>Pseudomonadota</taxon>
        <taxon>Gammaproteobacteria</taxon>
        <taxon>Lysobacterales</taxon>
        <taxon>Rhodanobacteraceae</taxon>
        <taxon>Dyella</taxon>
    </lineage>
</organism>
<keyword evidence="2" id="KW-1185">Reference proteome</keyword>
<evidence type="ECO:0000313" key="2">
    <source>
        <dbReference type="Proteomes" id="UP000291822"/>
    </source>
</evidence>
<sequence length="214" mass="23804">MNAVVSSVIDLGIANDFVLEAEDALEPEDASTHPKFLSSLDLSDEQLRCASEAMTGYDRSHNEGFKAAADTLQISAKTLLLLNGKFRQYFIAELNGEFTNEKAGDKATRMAKLSTSYQQTSSNISKVAFLSVMAIREFESPDSTKDPRLAITIAQRDAINRRLKGYFPAVTVKPQSAKTADTYPKIAIWHIYVELNEKGFQMHDQPYTKGRLSK</sequence>
<dbReference type="AlphaFoldDB" id="A0A4R0YGF7"/>
<comment type="caution">
    <text evidence="1">The sequence shown here is derived from an EMBL/GenBank/DDBJ whole genome shotgun (WGS) entry which is preliminary data.</text>
</comment>